<name>A0A6G0TUN9_APHGL</name>
<evidence type="ECO:0000256" key="1">
    <source>
        <dbReference type="SAM" id="Phobius"/>
    </source>
</evidence>
<dbReference type="Proteomes" id="UP000475862">
    <property type="component" value="Unassembled WGS sequence"/>
</dbReference>
<keyword evidence="3" id="KW-1185">Reference proteome</keyword>
<keyword evidence="1" id="KW-0472">Membrane</keyword>
<evidence type="ECO:0000313" key="2">
    <source>
        <dbReference type="EMBL" id="KAE9539458.1"/>
    </source>
</evidence>
<organism evidence="2 3">
    <name type="scientific">Aphis glycines</name>
    <name type="common">Soybean aphid</name>
    <dbReference type="NCBI Taxonomy" id="307491"/>
    <lineage>
        <taxon>Eukaryota</taxon>
        <taxon>Metazoa</taxon>
        <taxon>Ecdysozoa</taxon>
        <taxon>Arthropoda</taxon>
        <taxon>Hexapoda</taxon>
        <taxon>Insecta</taxon>
        <taxon>Pterygota</taxon>
        <taxon>Neoptera</taxon>
        <taxon>Paraneoptera</taxon>
        <taxon>Hemiptera</taxon>
        <taxon>Sternorrhyncha</taxon>
        <taxon>Aphidomorpha</taxon>
        <taxon>Aphidoidea</taxon>
        <taxon>Aphididae</taxon>
        <taxon>Aphidini</taxon>
        <taxon>Aphis</taxon>
        <taxon>Aphis</taxon>
    </lineage>
</organism>
<reference evidence="2 3" key="1">
    <citation type="submission" date="2019-08" db="EMBL/GenBank/DDBJ databases">
        <title>The genome of the soybean aphid Biotype 1, its phylome, world population structure and adaptation to the North American continent.</title>
        <authorList>
            <person name="Giordano R."/>
            <person name="Donthu R.K."/>
            <person name="Hernandez A.G."/>
            <person name="Wright C.L."/>
            <person name="Zimin A.V."/>
        </authorList>
    </citation>
    <scope>NUCLEOTIDE SEQUENCE [LARGE SCALE GENOMIC DNA]</scope>
    <source>
        <tissue evidence="2">Whole aphids</tissue>
    </source>
</reference>
<proteinExistence type="predicted"/>
<keyword evidence="1" id="KW-0812">Transmembrane</keyword>
<dbReference type="EMBL" id="VYZN01000014">
    <property type="protein sequence ID" value="KAE9539458.1"/>
    <property type="molecule type" value="Genomic_DNA"/>
</dbReference>
<sequence length="252" mass="28930">MCSKQISQYLIRHYCLMGNPFGSCDMLLIKISLNFSSKPNTNYSKEKSVRLDTSIFIPVCIFFRITFFYYLCSLRYEGINKEFDVFLEFLNCLNYLKDIFIVSIICFKTTKLKKFNLDDLIGCHLNLNFFFYFSYPSRSKVIELKAHGIEDSISFSCTSTNSLASNPFLRSALTCSAGKCLTAINSALNCSFSRLSLVSTLFNCVNFSLRENLASLRSFFKESFCFSCSSYSSLTECLLIAMQYVDYLKNEL</sequence>
<comment type="caution">
    <text evidence="2">The sequence shown here is derived from an EMBL/GenBank/DDBJ whole genome shotgun (WGS) entry which is preliminary data.</text>
</comment>
<evidence type="ECO:0000313" key="3">
    <source>
        <dbReference type="Proteomes" id="UP000475862"/>
    </source>
</evidence>
<dbReference type="AlphaFoldDB" id="A0A6G0TUN9"/>
<keyword evidence="1" id="KW-1133">Transmembrane helix</keyword>
<protein>
    <submittedName>
        <fullName evidence="2">Uncharacterized protein</fullName>
    </submittedName>
</protein>
<accession>A0A6G0TUN9</accession>
<feature type="transmembrane region" description="Helical" evidence="1">
    <location>
        <begin position="55"/>
        <end position="72"/>
    </location>
</feature>
<gene>
    <name evidence="2" type="ORF">AGLY_004710</name>
</gene>